<comment type="caution">
    <text evidence="5">The sequence shown here is derived from an EMBL/GenBank/DDBJ whole genome shotgun (WGS) entry which is preliminary data.</text>
</comment>
<dbReference type="PROSITE" id="PS51192">
    <property type="entry name" value="HELICASE_ATP_BIND_1"/>
    <property type="match status" value="1"/>
</dbReference>
<keyword evidence="5" id="KW-0547">Nucleotide-binding</keyword>
<dbReference type="InterPro" id="IPR001650">
    <property type="entry name" value="Helicase_C-like"/>
</dbReference>
<dbReference type="PROSITE" id="PS51194">
    <property type="entry name" value="HELICASE_CTER"/>
    <property type="match status" value="1"/>
</dbReference>
<sequence length="931" mass="101935">MSSGGESDWKRALRGLARADDVAETSSAAPAEGRRTPLGVQFEVREVVRRGSGRWQHTSNTTVAATAESAGELKLTARPVMPGRAGNWVGANLAWAGLQYQVHQLGLDGEQVRWFTDFAALARASSGSFLGQDGVRIALDDFGSALLWPLLDEARELGVAFVGAGREPVVRVGERGVVQLDATANEAGAVMLAPRVSIDGAEVTGQRLGALGTHGLWAVEWPGPVVRLAPSAREVTAEVLRLAASAPIEVPARERAEFIADYLPQLALTVPLVSADASLGFPEPVEAPPAQTPPSGRPEGEPVLPEDFLDAVPELEVTLVPTDDRDWLELGFAVRVDGREVPFSSLFEALAGGRKSLRLVDGSYLRLNQPVFAKLMDLIAEADTLREWEAGPRIHRTQVALWSDFEDLADASHAAVEWREQVAALTDAPADAPPAPDGLTAELRPYQLAGFAWLAYLYEHGLGGVLADDMGLGKTVQTLALIVHSRGAEARRGPTGSSPSAGLDPWLVVAPASVVGNWGAEAARFAPGLRVASVTRSQLREKQKLAQLAAENDVIVMSYNLFRLDFDDVEDQRWAGLVLDEAQFVKNHRSRAHECAKALDVPFKLAITGTPLENNVLELWAILDIVAPGLFPSIRRFTEQYVRPLSHVREPDALPAGISHADAQRVIARLRRRVRPFLLRRTKAVVAPELPEKQEQVLRVELSPKHRRIYEQFLQRERQKLLGLVKEEFDRQRFILFRSLTLLRMLALDPALIDEEYQGIPNAKLDALLEQLDDVVAEGHRALVFSQFTSFLARVEERLGEAGIAYDYLDGSTANRPEVIARFKTGTAPVFLISLKAGGFGLNLTEADYVFLLDPWWNPASEAQAVDRTHRIGQSAAVNVYRIVADGTIEDKVMKLRDEKSELFDQVLDDDGVFSNTLTSDDLRGLLELPR</sequence>
<protein>
    <submittedName>
        <fullName evidence="5">DEAD/DEAH box helicase</fullName>
        <ecNumber evidence="5">3.6.4.-</ecNumber>
    </submittedName>
</protein>
<evidence type="ECO:0000313" key="6">
    <source>
        <dbReference type="Proteomes" id="UP001595900"/>
    </source>
</evidence>
<dbReference type="EC" id="3.6.4.-" evidence="5"/>
<proteinExistence type="predicted"/>
<dbReference type="InterPro" id="IPR000330">
    <property type="entry name" value="SNF2_N"/>
</dbReference>
<dbReference type="Pfam" id="PF00176">
    <property type="entry name" value="SNF2-rel_dom"/>
    <property type="match status" value="1"/>
</dbReference>
<dbReference type="InterPro" id="IPR049730">
    <property type="entry name" value="SNF2/RAD54-like_C"/>
</dbReference>
<dbReference type="SMART" id="SM00490">
    <property type="entry name" value="HELICc"/>
    <property type="match status" value="1"/>
</dbReference>
<keyword evidence="5" id="KW-0347">Helicase</keyword>
<dbReference type="PANTHER" id="PTHR10799">
    <property type="entry name" value="SNF2/RAD54 HELICASE FAMILY"/>
    <property type="match status" value="1"/>
</dbReference>
<dbReference type="EMBL" id="JBHSCN010000005">
    <property type="protein sequence ID" value="MFC4243859.1"/>
    <property type="molecule type" value="Genomic_DNA"/>
</dbReference>
<dbReference type="CDD" id="cd18793">
    <property type="entry name" value="SF2_C_SNF"/>
    <property type="match status" value="1"/>
</dbReference>
<reference evidence="6" key="1">
    <citation type="journal article" date="2019" name="Int. J. Syst. Evol. Microbiol.">
        <title>The Global Catalogue of Microorganisms (GCM) 10K type strain sequencing project: providing services to taxonomists for standard genome sequencing and annotation.</title>
        <authorList>
            <consortium name="The Broad Institute Genomics Platform"/>
            <consortium name="The Broad Institute Genome Sequencing Center for Infectious Disease"/>
            <person name="Wu L."/>
            <person name="Ma J."/>
        </authorList>
    </citation>
    <scope>NUCLEOTIDE SEQUENCE [LARGE SCALE GENOMIC DNA]</scope>
    <source>
        <strain evidence="6">CGMCC 1.10363</strain>
    </source>
</reference>
<evidence type="ECO:0000313" key="5">
    <source>
        <dbReference type="EMBL" id="MFC4243859.1"/>
    </source>
</evidence>
<dbReference type="SMART" id="SM00487">
    <property type="entry name" value="DEXDc"/>
    <property type="match status" value="1"/>
</dbReference>
<dbReference type="InterPro" id="IPR014001">
    <property type="entry name" value="Helicase_ATP-bd"/>
</dbReference>
<evidence type="ECO:0000259" key="3">
    <source>
        <dbReference type="PROSITE" id="PS51192"/>
    </source>
</evidence>
<feature type="domain" description="Helicase C-terminal" evidence="4">
    <location>
        <begin position="768"/>
        <end position="921"/>
    </location>
</feature>
<keyword evidence="6" id="KW-1185">Reference proteome</keyword>
<evidence type="ECO:0000259" key="4">
    <source>
        <dbReference type="PROSITE" id="PS51194"/>
    </source>
</evidence>
<dbReference type="InterPro" id="IPR038718">
    <property type="entry name" value="SNF2-like_sf"/>
</dbReference>
<dbReference type="GO" id="GO:0016787">
    <property type="term" value="F:hydrolase activity"/>
    <property type="evidence" value="ECO:0007669"/>
    <property type="project" value="UniProtKB-KW"/>
</dbReference>
<feature type="region of interest" description="Disordered" evidence="2">
    <location>
        <begin position="281"/>
        <end position="301"/>
    </location>
</feature>
<feature type="domain" description="Helicase ATP-binding" evidence="3">
    <location>
        <begin position="455"/>
        <end position="629"/>
    </location>
</feature>
<evidence type="ECO:0000256" key="2">
    <source>
        <dbReference type="SAM" id="MobiDB-lite"/>
    </source>
</evidence>
<dbReference type="Pfam" id="PF00271">
    <property type="entry name" value="Helicase_C"/>
    <property type="match status" value="1"/>
</dbReference>
<dbReference type="InterPro" id="IPR027417">
    <property type="entry name" value="P-loop_NTPase"/>
</dbReference>
<dbReference type="Proteomes" id="UP001595900">
    <property type="component" value="Unassembled WGS sequence"/>
</dbReference>
<dbReference type="Gene3D" id="3.40.50.10810">
    <property type="entry name" value="Tandem AAA-ATPase domain"/>
    <property type="match status" value="1"/>
</dbReference>
<name>A0ABV8Q7W5_9MICO</name>
<dbReference type="SUPFAM" id="SSF52540">
    <property type="entry name" value="P-loop containing nucleoside triphosphate hydrolases"/>
    <property type="match status" value="2"/>
</dbReference>
<evidence type="ECO:0000256" key="1">
    <source>
        <dbReference type="ARBA" id="ARBA00022801"/>
    </source>
</evidence>
<feature type="compositionally biased region" description="Pro residues" evidence="2">
    <location>
        <begin position="285"/>
        <end position="296"/>
    </location>
</feature>
<dbReference type="GO" id="GO:0004386">
    <property type="term" value="F:helicase activity"/>
    <property type="evidence" value="ECO:0007669"/>
    <property type="project" value="UniProtKB-KW"/>
</dbReference>
<keyword evidence="1 5" id="KW-0378">Hydrolase</keyword>
<gene>
    <name evidence="5" type="ORF">ACFOYW_10770</name>
</gene>
<accession>A0ABV8Q7W5</accession>
<dbReference type="Gene3D" id="3.40.50.300">
    <property type="entry name" value="P-loop containing nucleotide triphosphate hydrolases"/>
    <property type="match status" value="1"/>
</dbReference>
<dbReference type="RefSeq" id="WP_390228937.1">
    <property type="nucleotide sequence ID" value="NZ_JBHSCN010000005.1"/>
</dbReference>
<organism evidence="5 6">
    <name type="scientific">Gryllotalpicola reticulitermitis</name>
    <dbReference type="NCBI Taxonomy" id="1184153"/>
    <lineage>
        <taxon>Bacteria</taxon>
        <taxon>Bacillati</taxon>
        <taxon>Actinomycetota</taxon>
        <taxon>Actinomycetes</taxon>
        <taxon>Micrococcales</taxon>
        <taxon>Microbacteriaceae</taxon>
        <taxon>Gryllotalpicola</taxon>
    </lineage>
</organism>
<keyword evidence="5" id="KW-0067">ATP-binding</keyword>